<feature type="modified residue" description="N6-(pyridoxal phosphate)lysine" evidence="2">
    <location>
        <position position="38"/>
    </location>
</feature>
<reference evidence="5 6" key="1">
    <citation type="submission" date="2023-03" db="EMBL/GenBank/DDBJ databases">
        <title>Halomonas sp. nov., isolated from Korean tranditional fermented seafood 'Jeotgal'.</title>
        <authorList>
            <person name="Kim B."/>
            <person name="Shin N.-R."/>
        </authorList>
    </citation>
    <scope>NUCLEOTIDE SEQUENCE [LARGE SCALE GENOMIC DNA]</scope>
    <source>
        <strain evidence="5 6">SG2L-4</strain>
    </source>
</reference>
<comment type="similarity">
    <text evidence="2 3">Belongs to the pyridoxal phosphate-binding protein YggS/PROSC family.</text>
</comment>
<organism evidence="5 6">
    <name type="scientific">Halomonas piscis</name>
    <dbReference type="NCBI Taxonomy" id="3031727"/>
    <lineage>
        <taxon>Bacteria</taxon>
        <taxon>Pseudomonadati</taxon>
        <taxon>Pseudomonadota</taxon>
        <taxon>Gammaproteobacteria</taxon>
        <taxon>Oceanospirillales</taxon>
        <taxon>Halomonadaceae</taxon>
        <taxon>Halomonas</taxon>
    </lineage>
</organism>
<dbReference type="Proteomes" id="UP001301869">
    <property type="component" value="Chromosome"/>
</dbReference>
<gene>
    <name evidence="5" type="ORF">P1P91_03005</name>
</gene>
<evidence type="ECO:0000313" key="5">
    <source>
        <dbReference type="EMBL" id="WNK20670.1"/>
    </source>
</evidence>
<dbReference type="HAMAP" id="MF_02087">
    <property type="entry name" value="PLP_homeostasis"/>
    <property type="match status" value="1"/>
</dbReference>
<evidence type="ECO:0000256" key="3">
    <source>
        <dbReference type="RuleBase" id="RU004514"/>
    </source>
</evidence>
<evidence type="ECO:0000256" key="2">
    <source>
        <dbReference type="HAMAP-Rule" id="MF_02087"/>
    </source>
</evidence>
<proteinExistence type="inferred from homology"/>
<dbReference type="InterPro" id="IPR001608">
    <property type="entry name" value="Ala_racemase_N"/>
</dbReference>
<dbReference type="EMBL" id="CP119391">
    <property type="protein sequence ID" value="WNK20670.1"/>
    <property type="molecule type" value="Genomic_DNA"/>
</dbReference>
<sequence length="230" mass="24988">MTNDALSDSLARVRQRLARALESAGRPAGDARMLAVSKTQPAAAIRHAHRLDQRHFGESYLQEALDKQAELDDLDDIVWHFVGPLQSNKTRAVAERFAWVHSVDRLKVARRLSEQRPDALPPLNICLQVNISREASKSGVMPEALGELARAVAALPGLSLRGLMAIPAPAETFDAQRRPLAELRTCLDDLKRTLDAPLDTLSMGMSGDLEAAVAEGATLVRLGTAVFGSR</sequence>
<dbReference type="CDD" id="cd06824">
    <property type="entry name" value="PLPDE_III_Yggs_like"/>
    <property type="match status" value="1"/>
</dbReference>
<protein>
    <recommendedName>
        <fullName evidence="2">Pyridoxal phosphate homeostasis protein</fullName>
        <shortName evidence="2">PLP homeostasis protein</shortName>
    </recommendedName>
</protein>
<keyword evidence="1 2" id="KW-0663">Pyridoxal phosphate</keyword>
<name>A0ABY9Z0M2_9GAMM</name>
<dbReference type="PIRSF" id="PIRSF004848">
    <property type="entry name" value="YBL036c_PLPDEIII"/>
    <property type="match status" value="1"/>
</dbReference>
<dbReference type="NCBIfam" id="TIGR00044">
    <property type="entry name" value="YggS family pyridoxal phosphate-dependent enzyme"/>
    <property type="match status" value="1"/>
</dbReference>
<evidence type="ECO:0000313" key="6">
    <source>
        <dbReference type="Proteomes" id="UP001301869"/>
    </source>
</evidence>
<dbReference type="PANTHER" id="PTHR10146:SF14">
    <property type="entry name" value="PYRIDOXAL PHOSPHATE HOMEOSTASIS PROTEIN"/>
    <property type="match status" value="1"/>
</dbReference>
<dbReference type="SUPFAM" id="SSF51419">
    <property type="entry name" value="PLP-binding barrel"/>
    <property type="match status" value="1"/>
</dbReference>
<evidence type="ECO:0000259" key="4">
    <source>
        <dbReference type="Pfam" id="PF01168"/>
    </source>
</evidence>
<dbReference type="PROSITE" id="PS01211">
    <property type="entry name" value="UPF0001"/>
    <property type="match status" value="1"/>
</dbReference>
<dbReference type="RefSeq" id="WP_311884423.1">
    <property type="nucleotide sequence ID" value="NZ_CP119391.1"/>
</dbReference>
<feature type="domain" description="Alanine racemase N-terminal" evidence="4">
    <location>
        <begin position="10"/>
        <end position="229"/>
    </location>
</feature>
<dbReference type="InterPro" id="IPR029066">
    <property type="entry name" value="PLP-binding_barrel"/>
</dbReference>
<dbReference type="Pfam" id="PF01168">
    <property type="entry name" value="Ala_racemase_N"/>
    <property type="match status" value="1"/>
</dbReference>
<dbReference type="PANTHER" id="PTHR10146">
    <property type="entry name" value="PROLINE SYNTHETASE CO-TRANSCRIBED BACTERIAL HOMOLOG PROTEIN"/>
    <property type="match status" value="1"/>
</dbReference>
<dbReference type="Gene3D" id="3.20.20.10">
    <property type="entry name" value="Alanine racemase"/>
    <property type="match status" value="1"/>
</dbReference>
<evidence type="ECO:0000256" key="1">
    <source>
        <dbReference type="ARBA" id="ARBA00022898"/>
    </source>
</evidence>
<dbReference type="InterPro" id="IPR011078">
    <property type="entry name" value="PyrdxlP_homeostasis"/>
</dbReference>
<comment type="function">
    <text evidence="2">Pyridoxal 5'-phosphate (PLP)-binding protein, which is involved in PLP homeostasis.</text>
</comment>
<keyword evidence="6" id="KW-1185">Reference proteome</keyword>
<accession>A0ABY9Z0M2</accession>